<dbReference type="AlphaFoldDB" id="A0A914BZ18"/>
<evidence type="ECO:0000313" key="2">
    <source>
        <dbReference type="WBParaSite" id="ACRNAN_Path_1326.g5206.t1"/>
    </source>
</evidence>
<reference evidence="2" key="1">
    <citation type="submission" date="2022-11" db="UniProtKB">
        <authorList>
            <consortium name="WormBaseParasite"/>
        </authorList>
    </citation>
    <scope>IDENTIFICATION</scope>
</reference>
<proteinExistence type="predicted"/>
<dbReference type="Proteomes" id="UP000887540">
    <property type="component" value="Unplaced"/>
</dbReference>
<accession>A0A914BZ18</accession>
<sequence>MYSGSIPPAAINYITPVQLNLPVPKRSLAESRSLSFTQRLSPQSPAGDPKWSVQLDILSALKGDEQDYNARGAVVENISFLEDDQKCQLIEFLSSLVNFISLL</sequence>
<evidence type="ECO:0000313" key="1">
    <source>
        <dbReference type="Proteomes" id="UP000887540"/>
    </source>
</evidence>
<protein>
    <submittedName>
        <fullName evidence="2">Uncharacterized protein</fullName>
    </submittedName>
</protein>
<dbReference type="WBParaSite" id="ACRNAN_Path_1326.g5206.t1">
    <property type="protein sequence ID" value="ACRNAN_Path_1326.g5206.t1"/>
    <property type="gene ID" value="ACRNAN_Path_1326.g5206"/>
</dbReference>
<organism evidence="1 2">
    <name type="scientific">Acrobeloides nanus</name>
    <dbReference type="NCBI Taxonomy" id="290746"/>
    <lineage>
        <taxon>Eukaryota</taxon>
        <taxon>Metazoa</taxon>
        <taxon>Ecdysozoa</taxon>
        <taxon>Nematoda</taxon>
        <taxon>Chromadorea</taxon>
        <taxon>Rhabditida</taxon>
        <taxon>Tylenchina</taxon>
        <taxon>Cephalobomorpha</taxon>
        <taxon>Cephaloboidea</taxon>
        <taxon>Cephalobidae</taxon>
        <taxon>Acrobeloides</taxon>
    </lineage>
</organism>
<name>A0A914BZ18_9BILA</name>
<keyword evidence="1" id="KW-1185">Reference proteome</keyword>